<evidence type="ECO:0000259" key="7">
    <source>
        <dbReference type="Pfam" id="PF02771"/>
    </source>
</evidence>
<evidence type="ECO:0000313" key="8">
    <source>
        <dbReference type="EMBL" id="MBU8823118.1"/>
    </source>
</evidence>
<evidence type="ECO:0000256" key="4">
    <source>
        <dbReference type="ARBA" id="ARBA00022827"/>
    </source>
</evidence>
<dbReference type="Gene3D" id="1.20.140.10">
    <property type="entry name" value="Butyryl-CoA Dehydrogenase, subunit A, domain 3"/>
    <property type="match status" value="1"/>
</dbReference>
<feature type="domain" description="Acyl-CoA dehydrogenase/oxidase N-terminal" evidence="7">
    <location>
        <begin position="7"/>
        <end position="116"/>
    </location>
</feature>
<gene>
    <name evidence="8" type="ORF">KL859_09565</name>
</gene>
<reference evidence="8 9" key="1">
    <citation type="submission" date="2021-05" db="EMBL/GenBank/DDBJ databases">
        <title>Draft Genome Sequences of Clinical Respiratory Isolates of Mycobacterium goodii Recovered in Ireland.</title>
        <authorList>
            <person name="Flanagan P.R."/>
            <person name="Mok S."/>
            <person name="Roycroft E."/>
            <person name="Rogers T.R."/>
            <person name="Fitzgibbon M."/>
        </authorList>
    </citation>
    <scope>NUCLEOTIDE SEQUENCE [LARGE SCALE GENOMIC DNA]</scope>
    <source>
        <strain evidence="8 9">14IE55</strain>
    </source>
</reference>
<evidence type="ECO:0000256" key="2">
    <source>
        <dbReference type="ARBA" id="ARBA00009347"/>
    </source>
</evidence>
<dbReference type="SUPFAM" id="SSF47203">
    <property type="entry name" value="Acyl-CoA dehydrogenase C-terminal domain-like"/>
    <property type="match status" value="1"/>
</dbReference>
<name>A0ABS6HP41_MYCGD</name>
<dbReference type="CDD" id="cd00567">
    <property type="entry name" value="ACAD"/>
    <property type="match status" value="1"/>
</dbReference>
<dbReference type="Gene3D" id="2.40.110.10">
    <property type="entry name" value="Butyryl-CoA Dehydrogenase, subunit A, domain 2"/>
    <property type="match status" value="1"/>
</dbReference>
<comment type="cofactor">
    <cofactor evidence="1">
        <name>FAD</name>
        <dbReference type="ChEBI" id="CHEBI:57692"/>
    </cofactor>
</comment>
<dbReference type="InterPro" id="IPR009100">
    <property type="entry name" value="AcylCoA_DH/oxidase_NM_dom_sf"/>
</dbReference>
<comment type="similarity">
    <text evidence="2">Belongs to the acyl-CoA dehydrogenase family.</text>
</comment>
<dbReference type="InterPro" id="IPR046373">
    <property type="entry name" value="Acyl-CoA_Oxase/DH_mid-dom_sf"/>
</dbReference>
<comment type="caution">
    <text evidence="8">The sequence shown here is derived from an EMBL/GenBank/DDBJ whole genome shotgun (WGS) entry which is preliminary data.</text>
</comment>
<dbReference type="RefSeq" id="WP_214394649.1">
    <property type="nucleotide sequence ID" value="NZ_JAHBOL010000011.1"/>
</dbReference>
<evidence type="ECO:0000313" key="9">
    <source>
        <dbReference type="Proteomes" id="UP000696413"/>
    </source>
</evidence>
<dbReference type="InterPro" id="IPR037069">
    <property type="entry name" value="AcylCoA_DH/ox_N_sf"/>
</dbReference>
<dbReference type="Proteomes" id="UP000696413">
    <property type="component" value="Unassembled WGS sequence"/>
</dbReference>
<dbReference type="SUPFAM" id="SSF56645">
    <property type="entry name" value="Acyl-CoA dehydrogenase NM domain-like"/>
    <property type="match status" value="1"/>
</dbReference>
<keyword evidence="3" id="KW-0285">Flavoprotein</keyword>
<dbReference type="InterPro" id="IPR013786">
    <property type="entry name" value="AcylCoA_DH/ox_N"/>
</dbReference>
<evidence type="ECO:0000256" key="3">
    <source>
        <dbReference type="ARBA" id="ARBA00022630"/>
    </source>
</evidence>
<dbReference type="InterPro" id="IPR009075">
    <property type="entry name" value="AcylCo_DH/oxidase_C"/>
</dbReference>
<evidence type="ECO:0000256" key="1">
    <source>
        <dbReference type="ARBA" id="ARBA00001974"/>
    </source>
</evidence>
<dbReference type="Pfam" id="PF00441">
    <property type="entry name" value="Acyl-CoA_dh_1"/>
    <property type="match status" value="1"/>
</dbReference>
<protein>
    <submittedName>
        <fullName evidence="8">Acyl-CoA/acyl-ACP dehydrogenase</fullName>
    </submittedName>
</protein>
<organism evidence="8 9">
    <name type="scientific">Mycolicibacterium goodii</name>
    <name type="common">Mycobacterium goodii</name>
    <dbReference type="NCBI Taxonomy" id="134601"/>
    <lineage>
        <taxon>Bacteria</taxon>
        <taxon>Bacillati</taxon>
        <taxon>Actinomycetota</taxon>
        <taxon>Actinomycetes</taxon>
        <taxon>Mycobacteriales</taxon>
        <taxon>Mycobacteriaceae</taxon>
        <taxon>Mycolicibacterium</taxon>
    </lineage>
</organism>
<keyword evidence="9" id="KW-1185">Reference proteome</keyword>
<evidence type="ECO:0000259" key="6">
    <source>
        <dbReference type="Pfam" id="PF00441"/>
    </source>
</evidence>
<dbReference type="EMBL" id="JAHBOM010000006">
    <property type="protein sequence ID" value="MBU8823118.1"/>
    <property type="molecule type" value="Genomic_DNA"/>
</dbReference>
<dbReference type="PANTHER" id="PTHR43884:SF20">
    <property type="entry name" value="ACYL-COA DEHYDROGENASE FADE28"/>
    <property type="match status" value="1"/>
</dbReference>
<dbReference type="Pfam" id="PF02771">
    <property type="entry name" value="Acyl-CoA_dh_N"/>
    <property type="match status" value="1"/>
</dbReference>
<proteinExistence type="inferred from homology"/>
<feature type="domain" description="Acyl-CoA dehydrogenase/oxidase C-terminal" evidence="6">
    <location>
        <begin position="222"/>
        <end position="364"/>
    </location>
</feature>
<sequence length="372" mass="38592">MTISAAERAELAAAVRHLLHDECTEQHVRETISGDEGYDPELWRKLAAQGVTGLLIDPAYGGVGLGALELEAVAEETGAALLPAPFIGSAVLATALIDEAGTDEDKQLLLPGLAAGTSIATVALTGARGTWAQEGVAVRARGGDAGAHTLSGNAHYVLSGQVADVILVVARADGDGGGGIGIFQVDPDALGLVRTAAEVFDPSVRFSTFTFDNTPARRLGTAGWEAVSHALDLAVIALAGEQVGGARRIFDTTVEYLKTRIQFGRAIGSFQALKHMAADLLIQVESATSAAQHAAAEKAAGGDDAAGAIALAGFFCAETYNTTAMQAIQMHGGIGFTWEHPAHLFVRRARTGLQLFGSSSRHRERYLTAKGA</sequence>
<accession>A0ABS6HP41</accession>
<evidence type="ECO:0000256" key="5">
    <source>
        <dbReference type="ARBA" id="ARBA00023002"/>
    </source>
</evidence>
<dbReference type="PANTHER" id="PTHR43884">
    <property type="entry name" value="ACYL-COA DEHYDROGENASE"/>
    <property type="match status" value="1"/>
</dbReference>
<keyword evidence="4" id="KW-0274">FAD</keyword>
<keyword evidence="5" id="KW-0560">Oxidoreductase</keyword>
<dbReference type="InterPro" id="IPR036250">
    <property type="entry name" value="AcylCo_DH-like_C"/>
</dbReference>
<dbReference type="Gene3D" id="1.10.540.10">
    <property type="entry name" value="Acyl-CoA dehydrogenase/oxidase, N-terminal domain"/>
    <property type="match status" value="1"/>
</dbReference>